<dbReference type="EMBL" id="QJKJ01003096">
    <property type="protein sequence ID" value="RDX99988.1"/>
    <property type="molecule type" value="Genomic_DNA"/>
</dbReference>
<evidence type="ECO:0000313" key="3">
    <source>
        <dbReference type="EMBL" id="RDX99988.1"/>
    </source>
</evidence>
<accession>A0A371HB11</accession>
<dbReference type="Proteomes" id="UP000257109">
    <property type="component" value="Unassembled WGS sequence"/>
</dbReference>
<dbReference type="AlphaFoldDB" id="A0A371HB11"/>
<keyword evidence="2" id="KW-0472">Membrane</keyword>
<feature type="compositionally biased region" description="Pro residues" evidence="1">
    <location>
        <begin position="25"/>
        <end position="35"/>
    </location>
</feature>
<protein>
    <submittedName>
        <fullName evidence="3">Uncharacterized protein</fullName>
    </submittedName>
</protein>
<keyword evidence="2" id="KW-0812">Transmembrane</keyword>
<feature type="transmembrane region" description="Helical" evidence="2">
    <location>
        <begin position="72"/>
        <end position="92"/>
    </location>
</feature>
<name>A0A371HB11_MUCPR</name>
<keyword evidence="4" id="KW-1185">Reference proteome</keyword>
<evidence type="ECO:0000313" key="4">
    <source>
        <dbReference type="Proteomes" id="UP000257109"/>
    </source>
</evidence>
<feature type="non-terminal residue" evidence="3">
    <location>
        <position position="1"/>
    </location>
</feature>
<proteinExistence type="predicted"/>
<keyword evidence="2" id="KW-1133">Transmembrane helix</keyword>
<sequence>MDKVGDTTEAVGAAKKPQHLGPGLGPGPGPGPEPGPWRSLVPRHRKMLCAEQGATVASVLSSAASLHMRLPIGLYGVFLRAAFAFPLFLAVFSAEVLLDTGEVAERPGGVVVDAGRLGAHVGFLAWFIGPSLPQLPRQVVATAVKLQVLVALEPLVADLAHETGGFVSFWEVAVVEACCLTLENVLKDSEVPSWLRSSFNELTIVSLFNYLIVPFTRRARGFGLHVPLPNEMAIQRYWPVGVRRSYKAARWNKLESTEREIISNEDDM</sequence>
<comment type="caution">
    <text evidence="3">The sequence shown here is derived from an EMBL/GenBank/DDBJ whole genome shotgun (WGS) entry which is preliminary data.</text>
</comment>
<feature type="region of interest" description="Disordered" evidence="1">
    <location>
        <begin position="1"/>
        <end position="39"/>
    </location>
</feature>
<gene>
    <name evidence="3" type="ORF">CR513_16880</name>
</gene>
<evidence type="ECO:0000256" key="1">
    <source>
        <dbReference type="SAM" id="MobiDB-lite"/>
    </source>
</evidence>
<reference evidence="3" key="1">
    <citation type="submission" date="2018-05" db="EMBL/GenBank/DDBJ databases">
        <title>Draft genome of Mucuna pruriens seed.</title>
        <authorList>
            <person name="Nnadi N.E."/>
            <person name="Vos R."/>
            <person name="Hasami M.H."/>
            <person name="Devisetty U.K."/>
            <person name="Aguiy J.C."/>
        </authorList>
    </citation>
    <scope>NUCLEOTIDE SEQUENCE [LARGE SCALE GENOMIC DNA]</scope>
    <source>
        <strain evidence="3">JCA_2017</strain>
    </source>
</reference>
<organism evidence="3 4">
    <name type="scientific">Mucuna pruriens</name>
    <name type="common">Velvet bean</name>
    <name type="synonym">Dolichos pruriens</name>
    <dbReference type="NCBI Taxonomy" id="157652"/>
    <lineage>
        <taxon>Eukaryota</taxon>
        <taxon>Viridiplantae</taxon>
        <taxon>Streptophyta</taxon>
        <taxon>Embryophyta</taxon>
        <taxon>Tracheophyta</taxon>
        <taxon>Spermatophyta</taxon>
        <taxon>Magnoliopsida</taxon>
        <taxon>eudicotyledons</taxon>
        <taxon>Gunneridae</taxon>
        <taxon>Pentapetalae</taxon>
        <taxon>rosids</taxon>
        <taxon>fabids</taxon>
        <taxon>Fabales</taxon>
        <taxon>Fabaceae</taxon>
        <taxon>Papilionoideae</taxon>
        <taxon>50 kb inversion clade</taxon>
        <taxon>NPAAA clade</taxon>
        <taxon>indigoferoid/millettioid clade</taxon>
        <taxon>Phaseoleae</taxon>
        <taxon>Mucuna</taxon>
    </lineage>
</organism>
<evidence type="ECO:0000256" key="2">
    <source>
        <dbReference type="SAM" id="Phobius"/>
    </source>
</evidence>
<dbReference type="OrthoDB" id="1995486at2759"/>